<dbReference type="InterPro" id="IPR050508">
    <property type="entry name" value="Methyltransf_Superfamily"/>
</dbReference>
<organism evidence="3 4">
    <name type="scientific">Ophiocordyceps polyrhachis-furcata BCC 54312</name>
    <dbReference type="NCBI Taxonomy" id="1330021"/>
    <lineage>
        <taxon>Eukaryota</taxon>
        <taxon>Fungi</taxon>
        <taxon>Dikarya</taxon>
        <taxon>Ascomycota</taxon>
        <taxon>Pezizomycotina</taxon>
        <taxon>Sordariomycetes</taxon>
        <taxon>Hypocreomycetidae</taxon>
        <taxon>Hypocreales</taxon>
        <taxon>Ophiocordycipitaceae</taxon>
        <taxon>Ophiocordyceps</taxon>
    </lineage>
</organism>
<dbReference type="EMBL" id="LKCN02000001">
    <property type="protein sequence ID" value="RCI16154.1"/>
    <property type="molecule type" value="Genomic_DNA"/>
</dbReference>
<proteinExistence type="predicted"/>
<evidence type="ECO:0000256" key="2">
    <source>
        <dbReference type="SAM" id="Phobius"/>
    </source>
</evidence>
<evidence type="ECO:0000313" key="4">
    <source>
        <dbReference type="Proteomes" id="UP000253664"/>
    </source>
</evidence>
<gene>
    <name evidence="3" type="ORF">L249_2680</name>
</gene>
<keyword evidence="4" id="KW-1185">Reference proteome</keyword>
<evidence type="ECO:0000313" key="3">
    <source>
        <dbReference type="EMBL" id="RCI16154.1"/>
    </source>
</evidence>
<feature type="compositionally biased region" description="Polar residues" evidence="1">
    <location>
        <begin position="47"/>
        <end position="61"/>
    </location>
</feature>
<keyword evidence="2" id="KW-1133">Transmembrane helix</keyword>
<dbReference type="Proteomes" id="UP000253664">
    <property type="component" value="Unassembled WGS sequence"/>
</dbReference>
<dbReference type="GO" id="GO:0008168">
    <property type="term" value="F:methyltransferase activity"/>
    <property type="evidence" value="ECO:0007669"/>
    <property type="project" value="TreeGrafter"/>
</dbReference>
<dbReference type="InterPro" id="IPR029063">
    <property type="entry name" value="SAM-dependent_MTases_sf"/>
</dbReference>
<dbReference type="OrthoDB" id="416496at2759"/>
<dbReference type="PANTHER" id="PTHR42912:SF83">
    <property type="entry name" value="METHYLTRANSFERASE TYPE 11 DOMAIN-CONTAINING PROTEIN"/>
    <property type="match status" value="1"/>
</dbReference>
<dbReference type="STRING" id="1330021.A0A367LNY8"/>
<dbReference type="Gene3D" id="3.40.50.150">
    <property type="entry name" value="Vaccinia Virus protein VP39"/>
    <property type="match status" value="1"/>
</dbReference>
<name>A0A367LNY8_9HYPO</name>
<dbReference type="PANTHER" id="PTHR42912">
    <property type="entry name" value="METHYLTRANSFERASE"/>
    <property type="match status" value="1"/>
</dbReference>
<protein>
    <recommendedName>
        <fullName evidence="5">Methyltransferase type 11 domain-containing protein</fullName>
    </recommendedName>
</protein>
<keyword evidence="2" id="KW-0812">Transmembrane</keyword>
<dbReference type="SUPFAM" id="SSF53335">
    <property type="entry name" value="S-adenosyl-L-methionine-dependent methyltransferases"/>
    <property type="match status" value="1"/>
</dbReference>
<sequence>MTTLLQKNAATSMTIPFLARCQRRLASKQASPPPRYKPAFKPKRPSPNINPRQQQQQPTQAETVLTLWRRSWMPLTGASLVAGFFGFYLVSTIVATSSSPLAKPSLDDDDDDDETTKPTGRPPALTGENAVRFDRELDFSEWFMGISSLRAALARRAAGHVLEVAVGGGRNLKFYDWRPLGKAPSEVAEDGGGGGGGGGGIISFTGLDINVDMLDVARRRLVEAVPPMASLAPVVKASSMADNTGGLLSFLADRVRLVQGDVHGRLPSPPPFASASCYYYDTVIQTFGLCSVSNPVSVLTNLASVVRPGSGRIILLEHGRGWFGLINGLLDRYAGGHCAKFGCWWNRDMDAIVRQAVSQTPGLELVKLERPNVWQFGTLVWVELRVAPAPEGGNSSIV</sequence>
<dbReference type="AlphaFoldDB" id="A0A367LNY8"/>
<feature type="region of interest" description="Disordered" evidence="1">
    <location>
        <begin position="26"/>
        <end position="61"/>
    </location>
</feature>
<keyword evidence="2" id="KW-0472">Membrane</keyword>
<evidence type="ECO:0000256" key="1">
    <source>
        <dbReference type="SAM" id="MobiDB-lite"/>
    </source>
</evidence>
<feature type="region of interest" description="Disordered" evidence="1">
    <location>
        <begin position="100"/>
        <end position="129"/>
    </location>
</feature>
<comment type="caution">
    <text evidence="3">The sequence shown here is derived from an EMBL/GenBank/DDBJ whole genome shotgun (WGS) entry which is preliminary data.</text>
</comment>
<evidence type="ECO:0008006" key="5">
    <source>
        <dbReference type="Google" id="ProtNLM"/>
    </source>
</evidence>
<accession>A0A367LNY8</accession>
<reference evidence="3 4" key="1">
    <citation type="journal article" date="2015" name="BMC Genomics">
        <title>Insights from the genome of Ophiocordyceps polyrhachis-furcata to pathogenicity and host specificity in insect fungi.</title>
        <authorList>
            <person name="Wichadakul D."/>
            <person name="Kobmoo N."/>
            <person name="Ingsriswang S."/>
            <person name="Tangphatsornruang S."/>
            <person name="Chantasingh D."/>
            <person name="Luangsa-ard J.J."/>
            <person name="Eurwilaichitr L."/>
        </authorList>
    </citation>
    <scope>NUCLEOTIDE SEQUENCE [LARGE SCALE GENOMIC DNA]</scope>
    <source>
        <strain evidence="3 4">BCC 54312</strain>
    </source>
</reference>
<feature type="transmembrane region" description="Helical" evidence="2">
    <location>
        <begin position="75"/>
        <end position="95"/>
    </location>
</feature>